<name>A0ABV0UYV1_9TELE</name>
<keyword evidence="3" id="KW-1185">Reference proteome</keyword>
<feature type="region of interest" description="Disordered" evidence="1">
    <location>
        <begin position="33"/>
        <end position="54"/>
    </location>
</feature>
<accession>A0ABV0UYV1</accession>
<proteinExistence type="predicted"/>
<gene>
    <name evidence="2" type="ORF">ILYODFUR_035528</name>
</gene>
<reference evidence="2 3" key="1">
    <citation type="submission" date="2021-06" db="EMBL/GenBank/DDBJ databases">
        <authorList>
            <person name="Palmer J.M."/>
        </authorList>
    </citation>
    <scope>NUCLEOTIDE SEQUENCE [LARGE SCALE GENOMIC DNA]</scope>
    <source>
        <strain evidence="3">if_2019</strain>
        <tissue evidence="2">Muscle</tissue>
    </source>
</reference>
<protein>
    <submittedName>
        <fullName evidence="2">Uncharacterized protein</fullName>
    </submittedName>
</protein>
<comment type="caution">
    <text evidence="2">The sequence shown here is derived from an EMBL/GenBank/DDBJ whole genome shotgun (WGS) entry which is preliminary data.</text>
</comment>
<evidence type="ECO:0000313" key="3">
    <source>
        <dbReference type="Proteomes" id="UP001482620"/>
    </source>
</evidence>
<evidence type="ECO:0000313" key="2">
    <source>
        <dbReference type="EMBL" id="MEQ2250014.1"/>
    </source>
</evidence>
<sequence>MSGSVSPLILGLTAGANGYAGLVPLTNMPRSSGLSPLSVHQQADRKGKTWTPTNMDQSHLSLCNMNAYGKLSMNDKIFN</sequence>
<organism evidence="2 3">
    <name type="scientific">Ilyodon furcidens</name>
    <name type="common">goldbreast splitfin</name>
    <dbReference type="NCBI Taxonomy" id="33524"/>
    <lineage>
        <taxon>Eukaryota</taxon>
        <taxon>Metazoa</taxon>
        <taxon>Chordata</taxon>
        <taxon>Craniata</taxon>
        <taxon>Vertebrata</taxon>
        <taxon>Euteleostomi</taxon>
        <taxon>Actinopterygii</taxon>
        <taxon>Neopterygii</taxon>
        <taxon>Teleostei</taxon>
        <taxon>Neoteleostei</taxon>
        <taxon>Acanthomorphata</taxon>
        <taxon>Ovalentaria</taxon>
        <taxon>Atherinomorphae</taxon>
        <taxon>Cyprinodontiformes</taxon>
        <taxon>Goodeidae</taxon>
        <taxon>Ilyodon</taxon>
    </lineage>
</organism>
<evidence type="ECO:0000256" key="1">
    <source>
        <dbReference type="SAM" id="MobiDB-lite"/>
    </source>
</evidence>
<dbReference type="Proteomes" id="UP001482620">
    <property type="component" value="Unassembled WGS sequence"/>
</dbReference>
<dbReference type="EMBL" id="JAHRIQ010087899">
    <property type="protein sequence ID" value="MEQ2250014.1"/>
    <property type="molecule type" value="Genomic_DNA"/>
</dbReference>